<dbReference type="KEGG" id="tpav:HRQ91_05010"/>
<gene>
    <name evidence="1" type="ORF">HRQ91_05010</name>
</gene>
<sequence length="224" mass="25827">METPFLTRHYLETLSSSDLVALAYDYDIDIPEGLNRRFIIGELLEVAEEINNSKEKNEMIISLDILSGEEFYTLPDGYNETVLTVILRNPVWAFVYWDISDEDLAMLRQSKIGPCHLHVSFYENFNDKKPSDSFDIQISLSDREQYILIPSGKNVMRVDFIYLSDGHNINILASSKKIELIHGCKALSESRPGRIMKFSPVMELSGVNDLLRIHYAKHRQSFME</sequence>
<reference evidence="1 2" key="1">
    <citation type="journal article" date="2021" name="Microbiol. Resour. Announc.">
        <title>Complete Genome Sequences of Three Human Oral Treponema parvum Isolates.</title>
        <authorList>
            <person name="Zeng H."/>
            <person name="Watt R.M."/>
        </authorList>
    </citation>
    <scope>NUCLEOTIDE SEQUENCE [LARGE SCALE GENOMIC DNA]</scope>
    <source>
        <strain evidence="1 2">ATCC 700770</strain>
    </source>
</reference>
<protein>
    <submittedName>
        <fullName evidence="1">DUF4912 domain-containing protein</fullName>
    </submittedName>
</protein>
<organism evidence="1 2">
    <name type="scientific">Treponema parvum</name>
    <dbReference type="NCBI Taxonomy" id="138851"/>
    <lineage>
        <taxon>Bacteria</taxon>
        <taxon>Pseudomonadati</taxon>
        <taxon>Spirochaetota</taxon>
        <taxon>Spirochaetia</taxon>
        <taxon>Spirochaetales</taxon>
        <taxon>Treponemataceae</taxon>
        <taxon>Treponema</taxon>
    </lineage>
</organism>
<dbReference type="InterPro" id="IPR032585">
    <property type="entry name" value="DUF4912"/>
</dbReference>
<evidence type="ECO:0000313" key="2">
    <source>
        <dbReference type="Proteomes" id="UP000671908"/>
    </source>
</evidence>
<dbReference type="Pfam" id="PF16258">
    <property type="entry name" value="DUF4912"/>
    <property type="match status" value="1"/>
</dbReference>
<accession>A0A975F3L5</accession>
<dbReference type="AlphaFoldDB" id="A0A975F3L5"/>
<dbReference type="Proteomes" id="UP000671908">
    <property type="component" value="Chromosome"/>
</dbReference>
<dbReference type="RefSeq" id="WP_210120540.1">
    <property type="nucleotide sequence ID" value="NZ_CP054142.1"/>
</dbReference>
<keyword evidence="2" id="KW-1185">Reference proteome</keyword>
<evidence type="ECO:0000313" key="1">
    <source>
        <dbReference type="EMBL" id="QTQ13867.1"/>
    </source>
</evidence>
<proteinExistence type="predicted"/>
<name>A0A975F3L5_9SPIR</name>
<dbReference type="EMBL" id="CP054142">
    <property type="protein sequence ID" value="QTQ13867.1"/>
    <property type="molecule type" value="Genomic_DNA"/>
</dbReference>